<keyword evidence="2" id="KW-1185">Reference proteome</keyword>
<gene>
    <name evidence="1" type="ORF">CSSPJE1EN1_LOCUS19120</name>
</gene>
<dbReference type="PANTHER" id="PTHR46411:SF3">
    <property type="entry name" value="AAA+ ATPASE DOMAIN-CONTAINING PROTEIN"/>
    <property type="match status" value="1"/>
</dbReference>
<proteinExistence type="predicted"/>
<protein>
    <submittedName>
        <fullName evidence="1">Uncharacterized protein</fullName>
    </submittedName>
</protein>
<evidence type="ECO:0000313" key="2">
    <source>
        <dbReference type="Proteomes" id="UP001497444"/>
    </source>
</evidence>
<dbReference type="Gene3D" id="3.40.50.300">
    <property type="entry name" value="P-loop containing nucleotide triphosphate hydrolases"/>
    <property type="match status" value="1"/>
</dbReference>
<reference evidence="1" key="1">
    <citation type="submission" date="2024-02" db="EMBL/GenBank/DDBJ databases">
        <authorList>
            <consortium name="ELIXIR-Norway"/>
            <consortium name="Elixir Norway"/>
        </authorList>
    </citation>
    <scope>NUCLEOTIDE SEQUENCE</scope>
</reference>
<organism evidence="1 2">
    <name type="scientific">Sphagnum jensenii</name>
    <dbReference type="NCBI Taxonomy" id="128206"/>
    <lineage>
        <taxon>Eukaryota</taxon>
        <taxon>Viridiplantae</taxon>
        <taxon>Streptophyta</taxon>
        <taxon>Embryophyta</taxon>
        <taxon>Bryophyta</taxon>
        <taxon>Sphagnophytina</taxon>
        <taxon>Sphagnopsida</taxon>
        <taxon>Sphagnales</taxon>
        <taxon>Sphagnaceae</taxon>
        <taxon>Sphagnum</taxon>
    </lineage>
</organism>
<dbReference type="SUPFAM" id="SSF52540">
    <property type="entry name" value="P-loop containing nucleoside triphosphate hydrolases"/>
    <property type="match status" value="1"/>
</dbReference>
<evidence type="ECO:0000313" key="1">
    <source>
        <dbReference type="EMBL" id="CAK9273642.1"/>
    </source>
</evidence>
<dbReference type="EMBL" id="OZ020100">
    <property type="protein sequence ID" value="CAK9273642.1"/>
    <property type="molecule type" value="Genomic_DNA"/>
</dbReference>
<dbReference type="InterPro" id="IPR054289">
    <property type="entry name" value="DUF7025"/>
</dbReference>
<dbReference type="Pfam" id="PF22942">
    <property type="entry name" value="DUF7025"/>
    <property type="match status" value="1"/>
</dbReference>
<accession>A0ABP0X7T8</accession>
<dbReference type="CDD" id="cd19481">
    <property type="entry name" value="RecA-like_protease"/>
    <property type="match status" value="1"/>
</dbReference>
<sequence length="719" mass="83149">MGPFVVPGLLVVVTAASAVTLLARKHTEEKPKPQKPQSNPEPKFKPKGADEENWEWPIFDEWFSSETHSKQRKRRIAEVEENQDNQENAFEVVYLKQEGDWPDEMTVTLFSPHLVEVMRKCLPKMRALHLVEIEMGEFLPTETLADTTNPRISGNQLFLAMDTIRNYKIEQSETSVAAIAKLHLRHLLRFLEKEFKDTQAQYERMKWECSTSWSMLWAFLPPGEKVYYHCQISGEQCYGIVHGCDYDKNWRTFCAKLEVMDYNGQSYHACTVSCQIPEFEDERSFNSLDVCPMSFVTQRKQMEDTFLANGKRFYELSVKQNNCFMHFEGPLLRYEVLPETRHKQVVKHKADGRVMIDFWSFVKMNPRYHMGNASPPASSYRMSGLQEYSKLPDDEKLRLAPAIVYGFSFSIKKWGCFPVIGFSEILFDDHAFDHHLVMNNEVQKKMMLGLISQYLHDPEPRDGPRNYNVMPAKIDPISNKGEGCIFLCYGPPGTGKTLTAESIAEKLHRPLWAISASELSFKVEKMEENFTKILDIASSWRAVLLLDEADVYLEKRTSVGDPKRNAMTGIFLRLLEYYKGVLFLTTNRVTAFDDAFCSRVSMFIRYHRLTHSHRAKVWETLLSRVSLFDIDLDMFAVHELNGREIRNSIRIAHTWASNCKDPLTPQHILEVVKMLQGFRNDLQDAMLDESKNDHLFSSAMATLQQHQQPTLFSNTKNGT</sequence>
<dbReference type="Pfam" id="PF00004">
    <property type="entry name" value="AAA"/>
    <property type="match status" value="1"/>
</dbReference>
<dbReference type="InterPro" id="IPR003959">
    <property type="entry name" value="ATPase_AAA_core"/>
</dbReference>
<dbReference type="Proteomes" id="UP001497444">
    <property type="component" value="Chromosome 5"/>
</dbReference>
<dbReference type="InterPro" id="IPR027417">
    <property type="entry name" value="P-loop_NTPase"/>
</dbReference>
<dbReference type="PANTHER" id="PTHR46411">
    <property type="entry name" value="FAMILY ATPASE, PUTATIVE-RELATED"/>
    <property type="match status" value="1"/>
</dbReference>
<name>A0ABP0X7T8_9BRYO</name>